<evidence type="ECO:0008006" key="8">
    <source>
        <dbReference type="Google" id="ProtNLM"/>
    </source>
</evidence>
<feature type="domain" description="FAD/NAD(P)-binding" evidence="4">
    <location>
        <begin position="3"/>
        <end position="202"/>
    </location>
</feature>
<evidence type="ECO:0000313" key="7">
    <source>
        <dbReference type="Proteomes" id="UP000799777"/>
    </source>
</evidence>
<feature type="domain" description="DUF6314" evidence="5">
    <location>
        <begin position="544"/>
        <end position="699"/>
    </location>
</feature>
<sequence length="702" mass="77219">MKSVCIVGAGPAGLVTAKTLLQKGGFSVTIFESADRPGGMWRAQPGDHGDKCSPHMRTNLSRFTVAFSDFSWSSADPSTAPPMFPEAWQVGKYLESYAHQFGLEVHTRYNTPVIQAKGINDYRQWEVTTLDQASNQSRTQTFDYFIVASGFFDKPMRTVEASSAGIQHSSAFRSVDAVGSKPGDIVVIGGGISGVEAAAQAAFQVSSLKHSPGNSASRHLSTKIHHVFNKPFYSLPRYIPQNPSTNEPLKIINVAPNFLPLDLVLYNLSRRGSGEISATISTVPSEKAQKGHEFLQSMIGSEETRSTSPAYTGISDTYTEFVRSGLIVPAQGWAMEVKEDGQGGFEAVTSTTTITHVSGVIEATGYKPTLDFLNNNVKDLLSYDPSSPRIPFLLSRGSVLTSKIPSVGFVGFYEGPYWGVMETQARLIAKVWSDPSLAREEGVMPLYSQEDAVAMRAAMKEKSPQVPQFWMADYVGLVEELARLTDIERGDDVFGGQVGPAFPSRYAADTTDPEATNIIQEVNALLQASNSNARFVAAAIFRGLQGAWKLYRTITGRHGGGDFEGTASFHPRTPTDPSYSAEYLYFEQGTFRMECGDSFPAHRAYVYRYNEATDKISAWFADTDGKTTTTLFNTWNIRTPRGEDDEDGWVAEGYHWCAPDAYTNKCGFRFRGATIQDFDIVYTVKGPNKDYTHESKYERSDV</sequence>
<dbReference type="Pfam" id="PF19834">
    <property type="entry name" value="DUF6314"/>
    <property type="match status" value="1"/>
</dbReference>
<dbReference type="Gene3D" id="3.50.50.60">
    <property type="entry name" value="FAD/NAD(P)-binding domain"/>
    <property type="match status" value="1"/>
</dbReference>
<comment type="caution">
    <text evidence="6">The sequence shown here is derived from an EMBL/GenBank/DDBJ whole genome shotgun (WGS) entry which is preliminary data.</text>
</comment>
<dbReference type="AlphaFoldDB" id="A0A9P4LSL7"/>
<dbReference type="InterPro" id="IPR050346">
    <property type="entry name" value="FMO-like"/>
</dbReference>
<keyword evidence="7" id="KW-1185">Reference proteome</keyword>
<protein>
    <recommendedName>
        <fullName evidence="8">FAD/NAD(P)-binding domain-containing protein</fullName>
    </recommendedName>
</protein>
<keyword evidence="3" id="KW-0560">Oxidoreductase</keyword>
<evidence type="ECO:0000256" key="2">
    <source>
        <dbReference type="ARBA" id="ARBA00022827"/>
    </source>
</evidence>
<keyword evidence="1" id="KW-0285">Flavoprotein</keyword>
<proteinExistence type="predicted"/>
<evidence type="ECO:0000259" key="5">
    <source>
        <dbReference type="Pfam" id="PF19834"/>
    </source>
</evidence>
<dbReference type="OrthoDB" id="66881at2759"/>
<keyword evidence="2" id="KW-0274">FAD</keyword>
<evidence type="ECO:0000259" key="4">
    <source>
        <dbReference type="Pfam" id="PF07992"/>
    </source>
</evidence>
<organism evidence="6 7">
    <name type="scientific">Setomelanomma holmii</name>
    <dbReference type="NCBI Taxonomy" id="210430"/>
    <lineage>
        <taxon>Eukaryota</taxon>
        <taxon>Fungi</taxon>
        <taxon>Dikarya</taxon>
        <taxon>Ascomycota</taxon>
        <taxon>Pezizomycotina</taxon>
        <taxon>Dothideomycetes</taxon>
        <taxon>Pleosporomycetidae</taxon>
        <taxon>Pleosporales</taxon>
        <taxon>Pleosporineae</taxon>
        <taxon>Phaeosphaeriaceae</taxon>
        <taxon>Setomelanomma</taxon>
    </lineage>
</organism>
<dbReference type="GO" id="GO:0016491">
    <property type="term" value="F:oxidoreductase activity"/>
    <property type="evidence" value="ECO:0007669"/>
    <property type="project" value="UniProtKB-KW"/>
</dbReference>
<dbReference type="InterPro" id="IPR036188">
    <property type="entry name" value="FAD/NAD-bd_sf"/>
</dbReference>
<dbReference type="SUPFAM" id="SSF51905">
    <property type="entry name" value="FAD/NAD(P)-binding domain"/>
    <property type="match status" value="1"/>
</dbReference>
<dbReference type="PANTHER" id="PTHR23023">
    <property type="entry name" value="DIMETHYLANILINE MONOOXYGENASE"/>
    <property type="match status" value="1"/>
</dbReference>
<evidence type="ECO:0000313" key="6">
    <source>
        <dbReference type="EMBL" id="KAF2033884.1"/>
    </source>
</evidence>
<dbReference type="PRINTS" id="PR00419">
    <property type="entry name" value="ADXRDTASE"/>
</dbReference>
<dbReference type="InterPro" id="IPR023753">
    <property type="entry name" value="FAD/NAD-binding_dom"/>
</dbReference>
<dbReference type="Pfam" id="PF07992">
    <property type="entry name" value="Pyr_redox_2"/>
    <property type="match status" value="1"/>
</dbReference>
<evidence type="ECO:0000256" key="3">
    <source>
        <dbReference type="ARBA" id="ARBA00023002"/>
    </source>
</evidence>
<accession>A0A9P4LSL7</accession>
<dbReference type="EMBL" id="ML978164">
    <property type="protein sequence ID" value="KAF2033884.1"/>
    <property type="molecule type" value="Genomic_DNA"/>
</dbReference>
<name>A0A9P4LSL7_9PLEO</name>
<evidence type="ECO:0000256" key="1">
    <source>
        <dbReference type="ARBA" id="ARBA00022630"/>
    </source>
</evidence>
<reference evidence="6" key="1">
    <citation type="journal article" date="2020" name="Stud. Mycol.">
        <title>101 Dothideomycetes genomes: a test case for predicting lifestyles and emergence of pathogens.</title>
        <authorList>
            <person name="Haridas S."/>
            <person name="Albert R."/>
            <person name="Binder M."/>
            <person name="Bloem J."/>
            <person name="Labutti K."/>
            <person name="Salamov A."/>
            <person name="Andreopoulos B."/>
            <person name="Baker S."/>
            <person name="Barry K."/>
            <person name="Bills G."/>
            <person name="Bluhm B."/>
            <person name="Cannon C."/>
            <person name="Castanera R."/>
            <person name="Culley D."/>
            <person name="Daum C."/>
            <person name="Ezra D."/>
            <person name="Gonzalez J."/>
            <person name="Henrissat B."/>
            <person name="Kuo A."/>
            <person name="Liang C."/>
            <person name="Lipzen A."/>
            <person name="Lutzoni F."/>
            <person name="Magnuson J."/>
            <person name="Mondo S."/>
            <person name="Nolan M."/>
            <person name="Ohm R."/>
            <person name="Pangilinan J."/>
            <person name="Park H.-J."/>
            <person name="Ramirez L."/>
            <person name="Alfaro M."/>
            <person name="Sun H."/>
            <person name="Tritt A."/>
            <person name="Yoshinaga Y."/>
            <person name="Zwiers L.-H."/>
            <person name="Turgeon B."/>
            <person name="Goodwin S."/>
            <person name="Spatafora J."/>
            <person name="Crous P."/>
            <person name="Grigoriev I."/>
        </authorList>
    </citation>
    <scope>NUCLEOTIDE SEQUENCE</scope>
    <source>
        <strain evidence="6">CBS 110217</strain>
    </source>
</reference>
<gene>
    <name evidence="6" type="ORF">EK21DRAFT_108674</name>
</gene>
<dbReference type="InterPro" id="IPR045632">
    <property type="entry name" value="DUF6314"/>
</dbReference>
<dbReference type="Proteomes" id="UP000799777">
    <property type="component" value="Unassembled WGS sequence"/>
</dbReference>